<dbReference type="InterPro" id="IPR019649">
    <property type="entry name" value="DUF2512"/>
</dbReference>
<feature type="transmembrane region" description="Helical" evidence="1">
    <location>
        <begin position="30"/>
        <end position="50"/>
    </location>
</feature>
<reference evidence="2 3" key="1">
    <citation type="submission" date="2013-03" db="EMBL/GenBank/DDBJ databases">
        <title>Draft genome sequence of Gracibacillus halophilus YIM-C55.5, a moderately halophilic and thermophilic organism from the Xiaochaidamu salt lake.</title>
        <authorList>
            <person name="Sugumar T."/>
            <person name="Polireddy D.R."/>
            <person name="Antony A."/>
            <person name="Madhava Y.R."/>
            <person name="Sivakumar N."/>
        </authorList>
    </citation>
    <scope>NUCLEOTIDE SEQUENCE [LARGE SCALE GENOMIC DNA]</scope>
    <source>
        <strain evidence="2 3">YIM-C55.5</strain>
    </source>
</reference>
<name>N4W6B1_9BACI</name>
<evidence type="ECO:0000256" key="1">
    <source>
        <dbReference type="SAM" id="Phobius"/>
    </source>
</evidence>
<feature type="transmembrane region" description="Helical" evidence="1">
    <location>
        <begin position="82"/>
        <end position="103"/>
    </location>
</feature>
<dbReference type="AlphaFoldDB" id="N4W6B1"/>
<dbReference type="EMBL" id="APML01000076">
    <property type="protein sequence ID" value="ENH95748.1"/>
    <property type="molecule type" value="Genomic_DNA"/>
</dbReference>
<keyword evidence="1" id="KW-1133">Transmembrane helix</keyword>
<dbReference type="PATRIC" id="fig|1308866.3.peg.2885"/>
<evidence type="ECO:0000313" key="2">
    <source>
        <dbReference type="EMBL" id="ENH95748.1"/>
    </source>
</evidence>
<evidence type="ECO:0000313" key="3">
    <source>
        <dbReference type="Proteomes" id="UP000012283"/>
    </source>
</evidence>
<feature type="transmembrane region" description="Helical" evidence="1">
    <location>
        <begin position="57"/>
        <end position="76"/>
    </location>
</feature>
<accession>N4W6B1</accession>
<gene>
    <name evidence="2" type="ORF">J416_14322</name>
</gene>
<sequence length="118" mass="12927">MISLIVKLITLPIVVFIASTTSNQFYISSIWQGLLLVGILALVGIAMELAMLSKVELLFSVALDFMATFVIVYVLTSLLTNAYVTFVGAVLLSIVIAGCEWFLHRFLVKGNQKKKAVT</sequence>
<keyword evidence="1" id="KW-0812">Transmembrane</keyword>
<keyword evidence="3" id="KW-1185">Reference proteome</keyword>
<organism evidence="2 3">
    <name type="scientific">Gracilibacillus halophilus YIM-C55.5</name>
    <dbReference type="NCBI Taxonomy" id="1308866"/>
    <lineage>
        <taxon>Bacteria</taxon>
        <taxon>Bacillati</taxon>
        <taxon>Bacillota</taxon>
        <taxon>Bacilli</taxon>
        <taxon>Bacillales</taxon>
        <taxon>Bacillaceae</taxon>
        <taxon>Gracilibacillus</taxon>
    </lineage>
</organism>
<dbReference type="Pfam" id="PF10710">
    <property type="entry name" value="DUF2512"/>
    <property type="match status" value="1"/>
</dbReference>
<keyword evidence="1" id="KW-0472">Membrane</keyword>
<dbReference type="Proteomes" id="UP000012283">
    <property type="component" value="Unassembled WGS sequence"/>
</dbReference>
<proteinExistence type="predicted"/>
<dbReference type="RefSeq" id="WP_003473736.1">
    <property type="nucleotide sequence ID" value="NZ_APML01000076.1"/>
</dbReference>
<comment type="caution">
    <text evidence="2">The sequence shown here is derived from an EMBL/GenBank/DDBJ whole genome shotgun (WGS) entry which is preliminary data.</text>
</comment>
<protein>
    <submittedName>
        <fullName evidence="2">Membrane spanning protein</fullName>
    </submittedName>
</protein>
<dbReference type="eggNOG" id="ENOG50311PD">
    <property type="taxonomic scope" value="Bacteria"/>
</dbReference>